<dbReference type="EMBL" id="LILB01000005">
    <property type="protein sequence ID" value="KOO49485.1"/>
    <property type="molecule type" value="Genomic_DNA"/>
</dbReference>
<dbReference type="InterPro" id="IPR000421">
    <property type="entry name" value="FA58C"/>
</dbReference>
<feature type="domain" description="F5/8 type C" evidence="1">
    <location>
        <begin position="244"/>
        <end position="345"/>
    </location>
</feature>
<dbReference type="SUPFAM" id="SSF49785">
    <property type="entry name" value="Galactose-binding domain-like"/>
    <property type="match status" value="1"/>
</dbReference>
<dbReference type="Gene3D" id="2.60.120.260">
    <property type="entry name" value="Galactose-binding domain-like"/>
    <property type="match status" value="1"/>
</dbReference>
<evidence type="ECO:0000313" key="3">
    <source>
        <dbReference type="Proteomes" id="UP000036867"/>
    </source>
</evidence>
<dbReference type="STRING" id="263475.AMD00_14085"/>
<organism evidence="2 3">
    <name type="scientific">Viridibacillus arvi</name>
    <dbReference type="NCBI Taxonomy" id="263475"/>
    <lineage>
        <taxon>Bacteria</taxon>
        <taxon>Bacillati</taxon>
        <taxon>Bacillota</taxon>
        <taxon>Bacilli</taxon>
        <taxon>Bacillales</taxon>
        <taxon>Caryophanaceae</taxon>
        <taxon>Viridibacillus</taxon>
    </lineage>
</organism>
<dbReference type="PROSITE" id="PS50022">
    <property type="entry name" value="FA58C_3"/>
    <property type="match status" value="1"/>
</dbReference>
<keyword evidence="3" id="KW-1185">Reference proteome</keyword>
<proteinExistence type="predicted"/>
<evidence type="ECO:0000259" key="1">
    <source>
        <dbReference type="PROSITE" id="PS50022"/>
    </source>
</evidence>
<dbReference type="Proteomes" id="UP000036867">
    <property type="component" value="Unassembled WGS sequence"/>
</dbReference>
<dbReference type="OrthoDB" id="7820733at2"/>
<evidence type="ECO:0000313" key="2">
    <source>
        <dbReference type="EMBL" id="KOO49485.1"/>
    </source>
</evidence>
<dbReference type="RefSeq" id="WP_053417649.1">
    <property type="nucleotide sequence ID" value="NZ_LILB01000005.1"/>
</dbReference>
<accession>A0A0M0LEI2</accession>
<name>A0A0M0LEI2_9BACL</name>
<dbReference type="AlphaFoldDB" id="A0A0M0LEI2"/>
<dbReference type="InterPro" id="IPR008979">
    <property type="entry name" value="Galactose-bd-like_sf"/>
</dbReference>
<comment type="caution">
    <text evidence="2">The sequence shown here is derived from an EMBL/GenBank/DDBJ whole genome shotgun (WGS) entry which is preliminary data.</text>
</comment>
<reference evidence="3" key="1">
    <citation type="submission" date="2015-08" db="EMBL/GenBank/DDBJ databases">
        <title>Fjat-10028 dsm 16317.</title>
        <authorList>
            <person name="Liu B."/>
            <person name="Wang J."/>
            <person name="Zhu Y."/>
            <person name="Liu G."/>
            <person name="Chen Q."/>
            <person name="Chen Z."/>
            <person name="Lan J."/>
            <person name="Che J."/>
            <person name="Ge C."/>
            <person name="Shi H."/>
            <person name="Pan Z."/>
            <person name="Liu X."/>
        </authorList>
    </citation>
    <scope>NUCLEOTIDE SEQUENCE [LARGE SCALE GENOMIC DNA]</scope>
    <source>
        <strain evidence="3">DSM 16317</strain>
    </source>
</reference>
<sequence>MANVGDKLTVPESGWKRYDDQDSSIKKIGVTSAPNTAYYNGTRTVINVGGNIEFDFIGTRLILLSSVFNGYSECLKISIDNNLVEVRSQTSIAVSIPDSNYNNMIVWYKKEGMDNKRHKVIVENIGNSIATLDAVDIDSSGRLLHPEEVTKIEELEIGKRIRCNYRAPFAEVGTFSALGKESLDFIPTTISSTNSSGDFYFIMIEDWNGKKRLMADRYIQNSISWNSLNLAGVASGSGITINMGSRPTVPIMNSSITPGGITVTADSNYSSDYAYKAFDSNVGSRPFWYTLTTSPNEGHWLKLSYPTSKIITEIELQAFLVSGTSYSIKDFTLFGSTDDVNYEKIFSAIHPNDALTHKYQLNDRKKIFKHFRINILSSYYSQHNVGINDMQLFEDPTIQNDYELTVRLPTGGIYDLDKDNEWDRNIVNSTLNGTITAGDDSIWHWAGQQQCWTSTTGSISSTFGSAYRIIRGHNLIDTFSQLGTSGTTGRFRPILEIERLKINKMLILFEEDNYWYYNGSLWENTGAIPNDIEDKKIFYEKYGMDRIPFEAIDSLPDNFRISVWTDEKNARRTLKTNAIPLDQLVLPTKGINIRFIENIDFVKLTSKEVNKGKVRVITSFDEGITWYAHNGMEWININPKTDEVILLGMSPETLANITSAQWTDIRGDSKTMRFAYAISMEDITDSAEIDALITQMDMKGTWKKAVHGTHYDYEYPNNDDLLVTIYADGDYKINY</sequence>
<dbReference type="GeneID" id="301137228"/>
<dbReference type="Pfam" id="PF00754">
    <property type="entry name" value="F5_F8_type_C"/>
    <property type="match status" value="1"/>
</dbReference>
<protein>
    <recommendedName>
        <fullName evidence="1">F5/8 type C domain-containing protein</fullName>
    </recommendedName>
</protein>
<gene>
    <name evidence="2" type="ORF">AMD00_14085</name>
</gene>